<dbReference type="Proteomes" id="UP000183063">
    <property type="component" value="Unassembled WGS sequence"/>
</dbReference>
<accession>A0A1H8GM00</accession>
<dbReference type="RefSeq" id="WP_167371547.1">
    <property type="nucleotide sequence ID" value="NZ_FNXB01000006.1"/>
</dbReference>
<dbReference type="AlphaFoldDB" id="A0A1H8GM00"/>
<evidence type="ECO:0000313" key="4">
    <source>
        <dbReference type="Proteomes" id="UP000198939"/>
    </source>
</evidence>
<sequence>MKFERPEPLDTDILICFTCGHELGTLGSVKAKMLAAYERMKKQAQQQRKH</sequence>
<proteinExistence type="predicted"/>
<evidence type="ECO:0000313" key="3">
    <source>
        <dbReference type="Proteomes" id="UP000183063"/>
    </source>
</evidence>
<protein>
    <submittedName>
        <fullName evidence="1">Uncharacterized protein</fullName>
    </submittedName>
</protein>
<dbReference type="Proteomes" id="UP000198939">
    <property type="component" value="Unassembled WGS sequence"/>
</dbReference>
<reference evidence="3" key="3">
    <citation type="submission" date="2016-10" db="EMBL/GenBank/DDBJ databases">
        <authorList>
            <person name="Wibberg D."/>
        </authorList>
    </citation>
    <scope>NUCLEOTIDE SEQUENCE [LARGE SCALE GENOMIC DNA]</scope>
</reference>
<dbReference type="EMBL" id="FNXB01000006">
    <property type="protein sequence ID" value="SEH62573.1"/>
    <property type="molecule type" value="Genomic_DNA"/>
</dbReference>
<evidence type="ECO:0000313" key="1">
    <source>
        <dbReference type="EMBL" id="SEH62573.1"/>
    </source>
</evidence>
<reference evidence="1" key="2">
    <citation type="submission" date="2016-10" db="EMBL/GenBank/DDBJ databases">
        <authorList>
            <person name="de Groot N.N."/>
        </authorList>
    </citation>
    <scope>NUCLEOTIDE SEQUENCE [LARGE SCALE GENOMIC DNA]</scope>
    <source>
        <strain evidence="1">CCBAU85039</strain>
    </source>
</reference>
<dbReference type="EMBL" id="FOCV01000004">
    <property type="protein sequence ID" value="SEN44849.1"/>
    <property type="molecule type" value="Genomic_DNA"/>
</dbReference>
<gene>
    <name evidence="1" type="ORF">RTCCBAU85039_1481</name>
    <name evidence="2" type="ORF">SAMN05216228_1004291</name>
</gene>
<organism evidence="1 3">
    <name type="scientific">Rhizobium tibeticum</name>
    <dbReference type="NCBI Taxonomy" id="501024"/>
    <lineage>
        <taxon>Bacteria</taxon>
        <taxon>Pseudomonadati</taxon>
        <taxon>Pseudomonadota</taxon>
        <taxon>Alphaproteobacteria</taxon>
        <taxon>Hyphomicrobiales</taxon>
        <taxon>Rhizobiaceae</taxon>
        <taxon>Rhizobium/Agrobacterium group</taxon>
        <taxon>Rhizobium</taxon>
    </lineage>
</organism>
<evidence type="ECO:0000313" key="2">
    <source>
        <dbReference type="EMBL" id="SEN44849.1"/>
    </source>
</evidence>
<keyword evidence="4" id="KW-1185">Reference proteome</keyword>
<reference evidence="2 4" key="1">
    <citation type="submission" date="2016-10" db="EMBL/GenBank/DDBJ databases">
        <authorList>
            <person name="Varghese N."/>
            <person name="Submissions S."/>
        </authorList>
    </citation>
    <scope>NUCLEOTIDE SEQUENCE [LARGE SCALE GENOMIC DNA]</scope>
    <source>
        <strain evidence="2 4">CGMCC 1.7071</strain>
    </source>
</reference>
<name>A0A1H8GM00_9HYPH</name>